<dbReference type="EMBL" id="JACAOD020000008">
    <property type="protein sequence ID" value="MBP5836011.1"/>
    <property type="molecule type" value="Genomic_DNA"/>
</dbReference>
<evidence type="ECO:0000256" key="1">
    <source>
        <dbReference type="SAM" id="Phobius"/>
    </source>
</evidence>
<proteinExistence type="predicted"/>
<evidence type="ECO:0000313" key="3">
    <source>
        <dbReference type="Proteomes" id="UP001195571"/>
    </source>
</evidence>
<keyword evidence="1" id="KW-0812">Transmembrane</keyword>
<reference evidence="2" key="1">
    <citation type="submission" date="2021-04" db="EMBL/GenBank/DDBJ databases">
        <title>Genomic features of Candidatus Phytoplasma meliae isolate ChTYXIII (1SrXIII-G).</title>
        <authorList>
            <person name="Fernandez F.D."/>
            <person name="Conci L.R."/>
        </authorList>
    </citation>
    <scope>NUCLEOTIDE SEQUENCE [LARGE SCALE GENOMIC DNA]</scope>
    <source>
        <strain evidence="2">ChTYXIII-Mo</strain>
    </source>
</reference>
<protein>
    <submittedName>
        <fullName evidence="2">Uncharacterized protein</fullName>
    </submittedName>
</protein>
<organism evidence="2 3">
    <name type="scientific">Candidatus Phytoplasma meliae</name>
    <dbReference type="NCBI Taxonomy" id="1848402"/>
    <lineage>
        <taxon>Bacteria</taxon>
        <taxon>Bacillati</taxon>
        <taxon>Mycoplasmatota</taxon>
        <taxon>Mollicutes</taxon>
        <taxon>Acholeplasmatales</taxon>
        <taxon>Acholeplasmataceae</taxon>
        <taxon>Candidatus Phytoplasma</taxon>
        <taxon>16SrXIII (Mexican periwinkle virescence group)</taxon>
    </lineage>
</organism>
<gene>
    <name evidence="2" type="ORF">CHTY_002095</name>
</gene>
<name>A0ABS5CYF8_9MOLU</name>
<dbReference type="RefSeq" id="WP_203552274.1">
    <property type="nucleotide sequence ID" value="NZ_JACAOD020000008.1"/>
</dbReference>
<accession>A0ABS5CYF8</accession>
<keyword evidence="1" id="KW-1133">Transmembrane helix</keyword>
<feature type="transmembrane region" description="Helical" evidence="1">
    <location>
        <begin position="18"/>
        <end position="36"/>
    </location>
</feature>
<feature type="transmembrane region" description="Helical" evidence="1">
    <location>
        <begin position="337"/>
        <end position="358"/>
    </location>
</feature>
<keyword evidence="1" id="KW-0472">Membrane</keyword>
<evidence type="ECO:0000313" key="2">
    <source>
        <dbReference type="EMBL" id="MBP5836011.1"/>
    </source>
</evidence>
<sequence>MNNNNFKKSQNFKKGGQYFLSILSLFLLFAINYHFLSATTNEQEKELFDISSINPKLGLFENIPTIKDICERIKELNKEASFDKKNFVKDSEISFKILNETSLDYECEGLIQAQENATKFKGQIKVYFQVKQDLNNIIKNTDLREIRLTKLKTQETIKELLPQVIIDKNPNLKLSDFEELNLKIQNNNSDSIVITVKPSSKSLKYKGKVTLHGSIKTINKQVLEQIKGEYQLEDHPQINYKQIYKHMEKTINKELKKDPNNIKSALQKVKEKTDKELQKVSPNPKNEELDAPDALDVNDEIVHISDKDTDTEPKEIVKLNSKVADHQSQSFWQEHSYLIYIVITSIAIVLLIVLVIFLSSFKKRDNLQ</sequence>
<comment type="caution">
    <text evidence="2">The sequence shown here is derived from an EMBL/GenBank/DDBJ whole genome shotgun (WGS) entry which is preliminary data.</text>
</comment>
<dbReference type="Proteomes" id="UP001195571">
    <property type="component" value="Unassembled WGS sequence"/>
</dbReference>
<keyword evidence="3" id="KW-1185">Reference proteome</keyword>